<dbReference type="InterPro" id="IPR001761">
    <property type="entry name" value="Peripla_BP/Lac1_sug-bd_dom"/>
</dbReference>
<dbReference type="Gene3D" id="3.40.50.2300">
    <property type="match status" value="2"/>
</dbReference>
<name>A0A5P6VQ13_PSEXY</name>
<dbReference type="InterPro" id="IPR036388">
    <property type="entry name" value="WH-like_DNA-bd_sf"/>
</dbReference>
<dbReference type="PROSITE" id="PS50949">
    <property type="entry name" value="HTH_GNTR"/>
    <property type="match status" value="1"/>
</dbReference>
<dbReference type="OrthoDB" id="9813468at2"/>
<evidence type="ECO:0000313" key="6">
    <source>
        <dbReference type="Proteomes" id="UP000327030"/>
    </source>
</evidence>
<evidence type="ECO:0000313" key="5">
    <source>
        <dbReference type="EMBL" id="QFJ54775.1"/>
    </source>
</evidence>
<dbReference type="SUPFAM" id="SSF53822">
    <property type="entry name" value="Periplasmic binding protein-like I"/>
    <property type="match status" value="1"/>
</dbReference>
<dbReference type="PANTHER" id="PTHR44846">
    <property type="entry name" value="MANNOSYL-D-GLYCERATE TRANSPORT/METABOLISM SYSTEM REPRESSOR MNGR-RELATED"/>
    <property type="match status" value="1"/>
</dbReference>
<keyword evidence="2" id="KW-0238">DNA-binding</keyword>
<dbReference type="GO" id="GO:0003677">
    <property type="term" value="F:DNA binding"/>
    <property type="evidence" value="ECO:0007669"/>
    <property type="project" value="UniProtKB-KW"/>
</dbReference>
<proteinExistence type="predicted"/>
<keyword evidence="1" id="KW-0805">Transcription regulation</keyword>
<sequence>MRYYAKIIRDNVETLWSGGNNFMIPKYISLKEKINEDILSEKYPIGSKLPTEIQLSEQYNVSRSTVRQTLEILENEGIISKRWGSGNTVIAKSDLSKKTIVRILIPDSNNGMYAAAIDDITSVLLKDGLQVELFETKGHFALEREYLKEMLKDMYGGLFILPVHSSIPSTNSDLLQILLKRQLPIIFLENADTRIYNPIIVNTDDYSKGYQMARSLINSGHKKLGGVFNHDSASSVNAFTGFVDAIRDANLEIIDECFLWVDSGDSRPINRFLKTAYNTVSSVYLDDVSRGTDGTFPVSTCTLALSKSLGKEAAKAFLALKKNGNSHSITIPYKN</sequence>
<dbReference type="Proteomes" id="UP000327030">
    <property type="component" value="Chromosome 1"/>
</dbReference>
<gene>
    <name evidence="5" type="ORF">FXF36_07890</name>
</gene>
<dbReference type="KEGG" id="pxv:FXF36_07890"/>
<protein>
    <submittedName>
        <fullName evidence="5">GntR family transcriptional regulator</fullName>
    </submittedName>
</protein>
<dbReference type="InterPro" id="IPR050679">
    <property type="entry name" value="Bact_HTH_transcr_reg"/>
</dbReference>
<dbReference type="PANTHER" id="PTHR44846:SF17">
    <property type="entry name" value="GNTR-FAMILY TRANSCRIPTIONAL REGULATOR"/>
    <property type="match status" value="1"/>
</dbReference>
<dbReference type="AlphaFoldDB" id="A0A5P6VQ13"/>
<dbReference type="CDD" id="cd07377">
    <property type="entry name" value="WHTH_GntR"/>
    <property type="match status" value="1"/>
</dbReference>
<dbReference type="InterPro" id="IPR036390">
    <property type="entry name" value="WH_DNA-bd_sf"/>
</dbReference>
<dbReference type="Gene3D" id="1.10.10.10">
    <property type="entry name" value="Winged helix-like DNA-binding domain superfamily/Winged helix DNA-binding domain"/>
    <property type="match status" value="1"/>
</dbReference>
<dbReference type="GO" id="GO:0045892">
    <property type="term" value="P:negative regulation of DNA-templated transcription"/>
    <property type="evidence" value="ECO:0007669"/>
    <property type="project" value="TreeGrafter"/>
</dbReference>
<feature type="domain" description="HTH gntR-type" evidence="4">
    <location>
        <begin position="24"/>
        <end position="92"/>
    </location>
</feature>
<dbReference type="InterPro" id="IPR000524">
    <property type="entry name" value="Tscrpt_reg_HTH_GntR"/>
</dbReference>
<dbReference type="EMBL" id="CP043028">
    <property type="protein sequence ID" value="QFJ54775.1"/>
    <property type="molecule type" value="Genomic_DNA"/>
</dbReference>
<dbReference type="SUPFAM" id="SSF46785">
    <property type="entry name" value="Winged helix' DNA-binding domain"/>
    <property type="match status" value="1"/>
</dbReference>
<dbReference type="Pfam" id="PF00532">
    <property type="entry name" value="Peripla_BP_1"/>
    <property type="match status" value="1"/>
</dbReference>
<dbReference type="SMART" id="SM00345">
    <property type="entry name" value="HTH_GNTR"/>
    <property type="match status" value="1"/>
</dbReference>
<dbReference type="GO" id="GO:0003700">
    <property type="term" value="F:DNA-binding transcription factor activity"/>
    <property type="evidence" value="ECO:0007669"/>
    <property type="project" value="InterPro"/>
</dbReference>
<evidence type="ECO:0000256" key="1">
    <source>
        <dbReference type="ARBA" id="ARBA00023015"/>
    </source>
</evidence>
<accession>A0A5P6VQ13</accession>
<organism evidence="5 6">
    <name type="scientific">Pseudobutyrivibrio xylanivorans</name>
    <dbReference type="NCBI Taxonomy" id="185007"/>
    <lineage>
        <taxon>Bacteria</taxon>
        <taxon>Bacillati</taxon>
        <taxon>Bacillota</taxon>
        <taxon>Clostridia</taxon>
        <taxon>Lachnospirales</taxon>
        <taxon>Lachnospiraceae</taxon>
        <taxon>Pseudobutyrivibrio</taxon>
    </lineage>
</organism>
<evidence type="ECO:0000256" key="3">
    <source>
        <dbReference type="ARBA" id="ARBA00023163"/>
    </source>
</evidence>
<dbReference type="Pfam" id="PF00392">
    <property type="entry name" value="GntR"/>
    <property type="match status" value="1"/>
</dbReference>
<evidence type="ECO:0000259" key="4">
    <source>
        <dbReference type="PROSITE" id="PS50949"/>
    </source>
</evidence>
<reference evidence="6" key="1">
    <citation type="submission" date="2019-08" db="EMBL/GenBank/DDBJ databases">
        <title>Complete Genome Sequence of the Polysaccharide-Degrading Rumen Bacterium Pseudobutyrivibrio xylanivorans MA3014.</title>
        <authorList>
            <person name="Palevich N."/>
            <person name="Maclean P.H."/>
            <person name="Kelly W.J."/>
            <person name="Leahy S.C."/>
            <person name="Rakonjac J."/>
            <person name="Attwood G.T."/>
        </authorList>
    </citation>
    <scope>NUCLEOTIDE SEQUENCE [LARGE SCALE GENOMIC DNA]</scope>
    <source>
        <strain evidence="6">MA3014</strain>
    </source>
</reference>
<dbReference type="InterPro" id="IPR028082">
    <property type="entry name" value="Peripla_BP_I"/>
</dbReference>
<keyword evidence="3" id="KW-0804">Transcription</keyword>
<dbReference type="PRINTS" id="PR00035">
    <property type="entry name" value="HTHGNTR"/>
</dbReference>
<evidence type="ECO:0000256" key="2">
    <source>
        <dbReference type="ARBA" id="ARBA00023125"/>
    </source>
</evidence>